<reference evidence="2" key="1">
    <citation type="submission" date="2018-05" db="EMBL/GenBank/DDBJ databases">
        <authorList>
            <person name="Lanie J.A."/>
            <person name="Ng W.-L."/>
            <person name="Kazmierczak K.M."/>
            <person name="Andrzejewski T.M."/>
            <person name="Davidsen T.M."/>
            <person name="Wayne K.J."/>
            <person name="Tettelin H."/>
            <person name="Glass J.I."/>
            <person name="Rusch D."/>
            <person name="Podicherti R."/>
            <person name="Tsui H.-C.T."/>
            <person name="Winkler M.E."/>
        </authorList>
    </citation>
    <scope>NUCLEOTIDE SEQUENCE</scope>
</reference>
<evidence type="ECO:0000259" key="1">
    <source>
        <dbReference type="Pfam" id="PF07978"/>
    </source>
</evidence>
<dbReference type="EMBL" id="UINC01063693">
    <property type="protein sequence ID" value="SVB91595.1"/>
    <property type="molecule type" value="Genomic_DNA"/>
</dbReference>
<dbReference type="SUPFAM" id="SSF54909">
    <property type="entry name" value="Dimeric alpha+beta barrel"/>
    <property type="match status" value="1"/>
</dbReference>
<dbReference type="AlphaFoldDB" id="A0A382HWV2"/>
<dbReference type="Pfam" id="PF07978">
    <property type="entry name" value="NIPSNAP"/>
    <property type="match status" value="1"/>
</dbReference>
<feature type="domain" description="NIPSNAP" evidence="1">
    <location>
        <begin position="5"/>
        <end position="93"/>
    </location>
</feature>
<proteinExistence type="predicted"/>
<sequence length="108" mass="12919">MEAFFELRIYKIFPGKMKEWLNLMEGTIIPFQISKGMVIHGSFVDDDDDETYIWIRRFSSLKSKEKLYKDVYESKEWLNEMVDKVGELIDRNRTVVRNLKSTELSVMK</sequence>
<protein>
    <recommendedName>
        <fullName evidence="1">NIPSNAP domain-containing protein</fullName>
    </recommendedName>
</protein>
<dbReference type="InterPro" id="IPR011008">
    <property type="entry name" value="Dimeric_a/b-barrel"/>
</dbReference>
<dbReference type="Gene3D" id="3.30.70.100">
    <property type="match status" value="1"/>
</dbReference>
<accession>A0A382HWV2</accession>
<evidence type="ECO:0000313" key="2">
    <source>
        <dbReference type="EMBL" id="SVB91595.1"/>
    </source>
</evidence>
<gene>
    <name evidence="2" type="ORF">METZ01_LOCUS244449</name>
</gene>
<name>A0A382HWV2_9ZZZZ</name>
<dbReference type="InterPro" id="IPR012577">
    <property type="entry name" value="NIPSNAP"/>
</dbReference>
<organism evidence="2">
    <name type="scientific">marine metagenome</name>
    <dbReference type="NCBI Taxonomy" id="408172"/>
    <lineage>
        <taxon>unclassified sequences</taxon>
        <taxon>metagenomes</taxon>
        <taxon>ecological metagenomes</taxon>
    </lineage>
</organism>